<dbReference type="Proteomes" id="UP000326877">
    <property type="component" value="Unassembled WGS sequence"/>
</dbReference>
<reference evidence="2" key="1">
    <citation type="submission" date="2019-04" db="EMBL/GenBank/DDBJ databases">
        <title>Friends and foes A comparative genomics studyof 23 Aspergillus species from section Flavi.</title>
        <authorList>
            <consortium name="DOE Joint Genome Institute"/>
            <person name="Kjaerbolling I."/>
            <person name="Vesth T."/>
            <person name="Frisvad J.C."/>
            <person name="Nybo J.L."/>
            <person name="Theobald S."/>
            <person name="Kildgaard S."/>
            <person name="Isbrandt T."/>
            <person name="Kuo A."/>
            <person name="Sato A."/>
            <person name="Lyhne E.K."/>
            <person name="Kogle M.E."/>
            <person name="Wiebenga A."/>
            <person name="Kun R.S."/>
            <person name="Lubbers R.J."/>
            <person name="Makela M.R."/>
            <person name="Barry K."/>
            <person name="Chovatia M."/>
            <person name="Clum A."/>
            <person name="Daum C."/>
            <person name="Haridas S."/>
            <person name="He G."/>
            <person name="LaButti K."/>
            <person name="Lipzen A."/>
            <person name="Mondo S."/>
            <person name="Riley R."/>
            <person name="Salamov A."/>
            <person name="Simmons B.A."/>
            <person name="Magnuson J.K."/>
            <person name="Henrissat B."/>
            <person name="Mortensen U.H."/>
            <person name="Larsen T.O."/>
            <person name="Devries R.P."/>
            <person name="Grigoriev I.V."/>
            <person name="Machida M."/>
            <person name="Baker S.E."/>
            <person name="Andersen M.R."/>
        </authorList>
    </citation>
    <scope>NUCLEOTIDE SEQUENCE [LARGE SCALE GENOMIC DNA]</scope>
    <source>
        <strain evidence="2">IBT 14317</strain>
    </source>
</reference>
<proteinExistence type="predicted"/>
<protein>
    <submittedName>
        <fullName evidence="2">Uncharacterized protein</fullName>
    </submittedName>
</protein>
<feature type="transmembrane region" description="Helical" evidence="1">
    <location>
        <begin position="12"/>
        <end position="31"/>
    </location>
</feature>
<keyword evidence="1" id="KW-1133">Transmembrane helix</keyword>
<dbReference type="EMBL" id="ML735233">
    <property type="protein sequence ID" value="KAE8392905.1"/>
    <property type="molecule type" value="Genomic_DNA"/>
</dbReference>
<dbReference type="AlphaFoldDB" id="A0A5N7CFQ1"/>
<evidence type="ECO:0000256" key="1">
    <source>
        <dbReference type="SAM" id="Phobius"/>
    </source>
</evidence>
<gene>
    <name evidence="2" type="ORF">BDV23DRAFT_181059</name>
</gene>
<accession>A0A5N7CFQ1</accession>
<evidence type="ECO:0000313" key="2">
    <source>
        <dbReference type="EMBL" id="KAE8392905.1"/>
    </source>
</evidence>
<dbReference type="OrthoDB" id="4475968at2759"/>
<keyword evidence="1" id="KW-0472">Membrane</keyword>
<keyword evidence="1" id="KW-0812">Transmembrane</keyword>
<organism evidence="2">
    <name type="scientific">Petromyces alliaceus</name>
    <name type="common">Aspergillus alliaceus</name>
    <dbReference type="NCBI Taxonomy" id="209559"/>
    <lineage>
        <taxon>Eukaryota</taxon>
        <taxon>Fungi</taxon>
        <taxon>Dikarya</taxon>
        <taxon>Ascomycota</taxon>
        <taxon>Pezizomycotina</taxon>
        <taxon>Eurotiomycetes</taxon>
        <taxon>Eurotiomycetidae</taxon>
        <taxon>Eurotiales</taxon>
        <taxon>Aspergillaceae</taxon>
        <taxon>Aspergillus</taxon>
        <taxon>Aspergillus subgen. Circumdati</taxon>
    </lineage>
</organism>
<name>A0A5N7CFQ1_PETAA</name>
<sequence>METLLSYGVTYLATNNSTLATLVAAFYGLFLKRAPQRLTIRAVILCQSSGPPLAESDINEFLCSIHGKDTCNWICTHSVINRQYDGPAKEAINITIEHESMLYDDSLRDLPIRDICRKLAGLHSFKGHCLRIVPERASEDIDEVGQLFGCCLILMHLKEFYENYLDIAPSHGGPNMNEVSRHLQRFNKEFGPYISILPNDQTVEIVRGFDDPRLEEMFNMLIKRSRRNTLRRT</sequence>